<dbReference type="GO" id="GO:0005634">
    <property type="term" value="C:nucleus"/>
    <property type="evidence" value="ECO:0007669"/>
    <property type="project" value="UniProtKB-UniRule"/>
</dbReference>
<dbReference type="EMBL" id="CAJVPS010005474">
    <property type="protein sequence ID" value="CAG8615295.1"/>
    <property type="molecule type" value="Genomic_DNA"/>
</dbReference>
<dbReference type="OrthoDB" id="6247875at2759"/>
<evidence type="ECO:0000259" key="2">
    <source>
        <dbReference type="PROSITE" id="PS50118"/>
    </source>
</evidence>
<proteinExistence type="predicted"/>
<evidence type="ECO:0000313" key="3">
    <source>
        <dbReference type="EMBL" id="CAG8615295.1"/>
    </source>
</evidence>
<keyword evidence="1" id="KW-0539">Nucleus</keyword>
<feature type="domain" description="HMG box" evidence="2">
    <location>
        <begin position="48"/>
        <end position="115"/>
    </location>
</feature>
<dbReference type="SMART" id="SM00398">
    <property type="entry name" value="HMG"/>
    <property type="match status" value="1"/>
</dbReference>
<feature type="DNA-binding region" description="HMG box" evidence="1">
    <location>
        <begin position="48"/>
        <end position="115"/>
    </location>
</feature>
<accession>A0A9N9GNW6</accession>
<organism evidence="3 4">
    <name type="scientific">Ambispora leptoticha</name>
    <dbReference type="NCBI Taxonomy" id="144679"/>
    <lineage>
        <taxon>Eukaryota</taxon>
        <taxon>Fungi</taxon>
        <taxon>Fungi incertae sedis</taxon>
        <taxon>Mucoromycota</taxon>
        <taxon>Glomeromycotina</taxon>
        <taxon>Glomeromycetes</taxon>
        <taxon>Archaeosporales</taxon>
        <taxon>Ambisporaceae</taxon>
        <taxon>Ambispora</taxon>
    </lineage>
</organism>
<evidence type="ECO:0000313" key="4">
    <source>
        <dbReference type="Proteomes" id="UP000789508"/>
    </source>
</evidence>
<dbReference type="Pfam" id="PF00505">
    <property type="entry name" value="HMG_box"/>
    <property type="match status" value="1"/>
</dbReference>
<protein>
    <submittedName>
        <fullName evidence="3">12708_t:CDS:1</fullName>
    </submittedName>
</protein>
<name>A0A9N9GNW6_9GLOM</name>
<dbReference type="AlphaFoldDB" id="A0A9N9GNW6"/>
<dbReference type="InterPro" id="IPR009071">
    <property type="entry name" value="HMG_box_dom"/>
</dbReference>
<dbReference type="PROSITE" id="PS50118">
    <property type="entry name" value="HMG_BOX_2"/>
    <property type="match status" value="1"/>
</dbReference>
<comment type="caution">
    <text evidence="3">The sequence shown here is derived from an EMBL/GenBank/DDBJ whole genome shotgun (WGS) entry which is preliminary data.</text>
</comment>
<keyword evidence="4" id="KW-1185">Reference proteome</keyword>
<keyword evidence="1" id="KW-0238">DNA-binding</keyword>
<dbReference type="GO" id="GO:0003677">
    <property type="term" value="F:DNA binding"/>
    <property type="evidence" value="ECO:0007669"/>
    <property type="project" value="UniProtKB-UniRule"/>
</dbReference>
<dbReference type="Gene3D" id="1.10.30.10">
    <property type="entry name" value="High mobility group box domain"/>
    <property type="match status" value="1"/>
</dbReference>
<reference evidence="3" key="1">
    <citation type="submission" date="2021-06" db="EMBL/GenBank/DDBJ databases">
        <authorList>
            <person name="Kallberg Y."/>
            <person name="Tangrot J."/>
            <person name="Rosling A."/>
        </authorList>
    </citation>
    <scope>NUCLEOTIDE SEQUENCE</scope>
    <source>
        <strain evidence="3">FL130A</strain>
    </source>
</reference>
<gene>
    <name evidence="3" type="ORF">ALEPTO_LOCUS8730</name>
</gene>
<dbReference type="InterPro" id="IPR036910">
    <property type="entry name" value="HMG_box_dom_sf"/>
</dbReference>
<evidence type="ECO:0000256" key="1">
    <source>
        <dbReference type="PROSITE-ProRule" id="PRU00267"/>
    </source>
</evidence>
<dbReference type="Proteomes" id="UP000789508">
    <property type="component" value="Unassembled WGS sequence"/>
</dbReference>
<sequence>MTLSYPTLKNAEATIALLDMKKIFPLKKPEPQQLISSPNITENGETKPRRPINAFFIFRQNVIPEARRVGVTNMQLISKVASMLWKRAPESDKQKYKKLAAEVSVLHRQKYPSFRYNQIRSKFVFKRQGFSRQSNNNDMPSSHLSFPEYNENAFSNIYYAPISINQFCYSNFTSQYSEIMNGNLNLYLSDTTFLGINFNNIELDMYPSFFNSIQNGQI</sequence>
<dbReference type="CDD" id="cd01389">
    <property type="entry name" value="HMG-box_ROX1-like"/>
    <property type="match status" value="1"/>
</dbReference>
<dbReference type="SUPFAM" id="SSF47095">
    <property type="entry name" value="HMG-box"/>
    <property type="match status" value="1"/>
</dbReference>